<accession>A0ABD1Q032</accession>
<dbReference type="PANTHER" id="PTHR31232">
    <property type="match status" value="1"/>
</dbReference>
<comment type="similarity">
    <text evidence="2 6">Belongs to the plant self-incompatibility (S1) protein family.</text>
</comment>
<protein>
    <recommendedName>
        <fullName evidence="6">S-protein homolog</fullName>
    </recommendedName>
</protein>
<feature type="chain" id="PRO_5044531570" description="S-protein homolog" evidence="6">
    <location>
        <begin position="21"/>
        <end position="141"/>
    </location>
</feature>
<feature type="signal peptide" evidence="6">
    <location>
        <begin position="1"/>
        <end position="20"/>
    </location>
</feature>
<dbReference type="Pfam" id="PF05938">
    <property type="entry name" value="Self-incomp_S1"/>
    <property type="match status" value="1"/>
</dbReference>
<dbReference type="InterPro" id="IPR010264">
    <property type="entry name" value="Self-incomp_S1"/>
</dbReference>
<evidence type="ECO:0000256" key="4">
    <source>
        <dbReference type="ARBA" id="ARBA00022525"/>
    </source>
</evidence>
<keyword evidence="5 6" id="KW-0732">Signal</keyword>
<sequence>MKTNLFLFIVLPHLVQVLTAFHVTRGYDVHVVNGLPDSPNPLWVHCASGNDDLGERILHENEDFHWHFRDGILGRTLFFCHFWWGSKQRSFEVFHNPEKCEFGYGRHDHNPCYWLVKPDGFYFSNLFPPPPSSLKKIYDWA</sequence>
<dbReference type="PANTHER" id="PTHR31232:SF101">
    <property type="entry name" value="S-PROTEIN HOMOLOG"/>
    <property type="match status" value="1"/>
</dbReference>
<reference evidence="8" key="1">
    <citation type="submission" date="2024-07" db="EMBL/GenBank/DDBJ databases">
        <title>Two chromosome-level genome assemblies of Korean endemic species Abeliophyllum distichum and Forsythia ovata (Oleaceae).</title>
        <authorList>
            <person name="Jang H."/>
        </authorList>
    </citation>
    <scope>NUCLEOTIDE SEQUENCE [LARGE SCALE GENOMIC DNA]</scope>
</reference>
<keyword evidence="4 6" id="KW-0964">Secreted</keyword>
<evidence type="ECO:0000313" key="7">
    <source>
        <dbReference type="EMBL" id="KAL2469550.1"/>
    </source>
</evidence>
<organism evidence="7 8">
    <name type="scientific">Abeliophyllum distichum</name>
    <dbReference type="NCBI Taxonomy" id="126358"/>
    <lineage>
        <taxon>Eukaryota</taxon>
        <taxon>Viridiplantae</taxon>
        <taxon>Streptophyta</taxon>
        <taxon>Embryophyta</taxon>
        <taxon>Tracheophyta</taxon>
        <taxon>Spermatophyta</taxon>
        <taxon>Magnoliopsida</taxon>
        <taxon>eudicotyledons</taxon>
        <taxon>Gunneridae</taxon>
        <taxon>Pentapetalae</taxon>
        <taxon>asterids</taxon>
        <taxon>lamiids</taxon>
        <taxon>Lamiales</taxon>
        <taxon>Oleaceae</taxon>
        <taxon>Forsythieae</taxon>
        <taxon>Abeliophyllum</taxon>
    </lineage>
</organism>
<evidence type="ECO:0000256" key="3">
    <source>
        <dbReference type="ARBA" id="ARBA00022471"/>
    </source>
</evidence>
<dbReference type="AlphaFoldDB" id="A0ABD1Q032"/>
<keyword evidence="8" id="KW-1185">Reference proteome</keyword>
<comment type="caution">
    <text evidence="7">The sequence shown here is derived from an EMBL/GenBank/DDBJ whole genome shotgun (WGS) entry which is preliminary data.</text>
</comment>
<keyword evidence="3 6" id="KW-0713">Self-incompatibility</keyword>
<evidence type="ECO:0000256" key="2">
    <source>
        <dbReference type="ARBA" id="ARBA00005581"/>
    </source>
</evidence>
<evidence type="ECO:0000313" key="8">
    <source>
        <dbReference type="Proteomes" id="UP001604336"/>
    </source>
</evidence>
<gene>
    <name evidence="7" type="ORF">Adt_37686</name>
</gene>
<evidence type="ECO:0000256" key="5">
    <source>
        <dbReference type="ARBA" id="ARBA00022729"/>
    </source>
</evidence>
<comment type="subcellular location">
    <subcellularLocation>
        <location evidence="1 6">Secreted</location>
    </subcellularLocation>
</comment>
<proteinExistence type="inferred from homology"/>
<dbReference type="EMBL" id="JBFOLK010000012">
    <property type="protein sequence ID" value="KAL2469550.1"/>
    <property type="molecule type" value="Genomic_DNA"/>
</dbReference>
<dbReference type="Proteomes" id="UP001604336">
    <property type="component" value="Unassembled WGS sequence"/>
</dbReference>
<dbReference type="GO" id="GO:0060320">
    <property type="term" value="P:rejection of self pollen"/>
    <property type="evidence" value="ECO:0007669"/>
    <property type="project" value="UniProtKB-KW"/>
</dbReference>
<evidence type="ECO:0000256" key="6">
    <source>
        <dbReference type="RuleBase" id="RU367044"/>
    </source>
</evidence>
<dbReference type="GO" id="GO:0005576">
    <property type="term" value="C:extracellular region"/>
    <property type="evidence" value="ECO:0007669"/>
    <property type="project" value="UniProtKB-SubCell"/>
</dbReference>
<name>A0ABD1Q032_9LAMI</name>
<evidence type="ECO:0000256" key="1">
    <source>
        <dbReference type="ARBA" id="ARBA00004613"/>
    </source>
</evidence>